<evidence type="ECO:0008006" key="11">
    <source>
        <dbReference type="Google" id="ProtNLM"/>
    </source>
</evidence>
<dbReference type="Gene3D" id="3.50.4.10">
    <property type="entry name" value="Hepatocyte Growth Factor"/>
    <property type="match status" value="1"/>
</dbReference>
<evidence type="ECO:0000256" key="7">
    <source>
        <dbReference type="SAM" id="MobiDB-lite"/>
    </source>
</evidence>
<dbReference type="HOGENOM" id="CLU_022549_1_0_1"/>
<feature type="transmembrane region" description="Helical" evidence="8">
    <location>
        <begin position="12"/>
        <end position="30"/>
    </location>
</feature>
<protein>
    <recommendedName>
        <fullName evidence="11">Glycosyltransferase family 31 protein</fullName>
    </recommendedName>
</protein>
<dbReference type="InterPro" id="IPR026050">
    <property type="entry name" value="C1GALT1/C1GALT1_chp1"/>
</dbReference>
<dbReference type="KEGG" id="bcom:BAUCODRAFT_34821"/>
<evidence type="ECO:0000256" key="3">
    <source>
        <dbReference type="ARBA" id="ARBA00022692"/>
    </source>
</evidence>
<dbReference type="PANTHER" id="PTHR23033:SF47">
    <property type="entry name" value="APPLE DOMAIN-CONTAINING PROTEIN-RELATED"/>
    <property type="match status" value="1"/>
</dbReference>
<evidence type="ECO:0000256" key="5">
    <source>
        <dbReference type="ARBA" id="ARBA00022989"/>
    </source>
</evidence>
<evidence type="ECO:0000256" key="2">
    <source>
        <dbReference type="ARBA" id="ARBA00006462"/>
    </source>
</evidence>
<organism evidence="9 10">
    <name type="scientific">Baudoinia panamericana (strain UAMH 10762)</name>
    <name type="common">Angels' share fungus</name>
    <name type="synonym">Baudoinia compniacensis (strain UAMH 10762)</name>
    <dbReference type="NCBI Taxonomy" id="717646"/>
    <lineage>
        <taxon>Eukaryota</taxon>
        <taxon>Fungi</taxon>
        <taxon>Dikarya</taxon>
        <taxon>Ascomycota</taxon>
        <taxon>Pezizomycotina</taxon>
        <taxon>Dothideomycetes</taxon>
        <taxon>Dothideomycetidae</taxon>
        <taxon>Mycosphaerellales</taxon>
        <taxon>Teratosphaeriaceae</taxon>
        <taxon>Baudoinia</taxon>
    </lineage>
</organism>
<dbReference type="GeneID" id="19112524"/>
<dbReference type="AlphaFoldDB" id="M2NAA3"/>
<keyword evidence="5 8" id="KW-1133">Transmembrane helix</keyword>
<dbReference type="Gene3D" id="3.90.550.50">
    <property type="match status" value="1"/>
</dbReference>
<evidence type="ECO:0000313" key="10">
    <source>
        <dbReference type="Proteomes" id="UP000011761"/>
    </source>
</evidence>
<comment type="subcellular location">
    <subcellularLocation>
        <location evidence="1">Membrane</location>
        <topology evidence="1">Single-pass type II membrane protein</topology>
    </subcellularLocation>
</comment>
<evidence type="ECO:0000256" key="8">
    <source>
        <dbReference type="SAM" id="Phobius"/>
    </source>
</evidence>
<proteinExistence type="inferred from homology"/>
<dbReference type="GO" id="GO:0016020">
    <property type="term" value="C:membrane"/>
    <property type="evidence" value="ECO:0007669"/>
    <property type="project" value="UniProtKB-SubCell"/>
</dbReference>
<keyword evidence="6 8" id="KW-0472">Membrane</keyword>
<evidence type="ECO:0000256" key="4">
    <source>
        <dbReference type="ARBA" id="ARBA00022968"/>
    </source>
</evidence>
<comment type="similarity">
    <text evidence="2">Belongs to the glycosyltransferase 31 family. Beta3-Gal-T subfamily.</text>
</comment>
<dbReference type="eggNOG" id="KOG2246">
    <property type="taxonomic scope" value="Eukaryota"/>
</dbReference>
<dbReference type="EMBL" id="KB445556">
    <property type="protein sequence ID" value="EMC96054.1"/>
    <property type="molecule type" value="Genomic_DNA"/>
</dbReference>
<dbReference type="PANTHER" id="PTHR23033">
    <property type="entry name" value="BETA1,3-GALACTOSYLTRANSFERASE"/>
    <property type="match status" value="1"/>
</dbReference>
<sequence length="477" mass="54420">MSASLAYNLKGVTLLRLAIIFLILVGLFLYHDQWLPDNLAYTTQPATLGTPTVGHSTTSHEGNVAETSSSASGSCQDVPGADKVLVMLKTGATELYQKLPTHFVTTLTCVPHFMIFSDMAQDFAGYPIHDAIASVGKQYREHHGDFELYRRLQQYQREGQDMGKLKGDGGWNLDKWKFLPMLHQAFKSAPDQIQWFVMIEADTSVSWPNLLLWLKTMDPRKPYYLGAQNVVGDTTFGHGGSGLVFSRKAADLLVRKRESMGKEAYDEKWEELTSTSCCGDEVVARAFQEADVALTPAWPRIQGETVSTIDWTDNHWCSVAITWHHVTPIEVDSLFQFQMSWVDDHGWDTPYLFRDVFEHYIERHISVNRTNWNNICQDQRFISESLAGAEDTNFYDLEDYEQESVNSADACAAACARKREYECVQWMWSPGRCYLGKDIRLGRSDAPYDEHWTSGWMMDRVQAFKQKFEQCKVKWSG</sequence>
<dbReference type="STRING" id="717646.M2NAA3"/>
<keyword evidence="4" id="KW-0735">Signal-anchor</keyword>
<dbReference type="RefSeq" id="XP_007676863.1">
    <property type="nucleotide sequence ID" value="XM_007678673.1"/>
</dbReference>
<evidence type="ECO:0000256" key="6">
    <source>
        <dbReference type="ARBA" id="ARBA00023136"/>
    </source>
</evidence>
<dbReference type="Proteomes" id="UP000011761">
    <property type="component" value="Unassembled WGS sequence"/>
</dbReference>
<keyword evidence="3 8" id="KW-0812">Transmembrane</keyword>
<name>M2NAA3_BAUPA</name>
<gene>
    <name evidence="9" type="ORF">BAUCODRAFT_34821</name>
</gene>
<feature type="region of interest" description="Disordered" evidence="7">
    <location>
        <begin position="51"/>
        <end position="75"/>
    </location>
</feature>
<keyword evidence="10" id="KW-1185">Reference proteome</keyword>
<evidence type="ECO:0000256" key="1">
    <source>
        <dbReference type="ARBA" id="ARBA00004606"/>
    </source>
</evidence>
<evidence type="ECO:0000313" key="9">
    <source>
        <dbReference type="EMBL" id="EMC96054.1"/>
    </source>
</evidence>
<dbReference type="OrthoDB" id="414175at2759"/>
<accession>M2NAA3</accession>
<dbReference type="OMA" id="KEPPNWD"/>
<reference evidence="9 10" key="1">
    <citation type="journal article" date="2012" name="PLoS Pathog.">
        <title>Diverse lifestyles and strategies of plant pathogenesis encoded in the genomes of eighteen Dothideomycetes fungi.</title>
        <authorList>
            <person name="Ohm R.A."/>
            <person name="Feau N."/>
            <person name="Henrissat B."/>
            <person name="Schoch C.L."/>
            <person name="Horwitz B.A."/>
            <person name="Barry K.W."/>
            <person name="Condon B.J."/>
            <person name="Copeland A.C."/>
            <person name="Dhillon B."/>
            <person name="Glaser F."/>
            <person name="Hesse C.N."/>
            <person name="Kosti I."/>
            <person name="LaButti K."/>
            <person name="Lindquist E.A."/>
            <person name="Lucas S."/>
            <person name="Salamov A.A."/>
            <person name="Bradshaw R.E."/>
            <person name="Ciuffetti L."/>
            <person name="Hamelin R.C."/>
            <person name="Kema G.H.J."/>
            <person name="Lawrence C."/>
            <person name="Scott J.A."/>
            <person name="Spatafora J.W."/>
            <person name="Turgeon B.G."/>
            <person name="de Wit P.J.G.M."/>
            <person name="Zhong S."/>
            <person name="Goodwin S.B."/>
            <person name="Grigoriev I.V."/>
        </authorList>
    </citation>
    <scope>NUCLEOTIDE SEQUENCE [LARGE SCALE GENOMIC DNA]</scope>
    <source>
        <strain evidence="9 10">UAMH 10762</strain>
    </source>
</reference>